<dbReference type="Proteomes" id="UP000233837">
    <property type="component" value="Unassembled WGS sequence"/>
</dbReference>
<evidence type="ECO:0000256" key="2">
    <source>
        <dbReference type="ARBA" id="ARBA00022692"/>
    </source>
</evidence>
<dbReference type="Gene3D" id="3.40.30.10">
    <property type="entry name" value="Glutaredoxin"/>
    <property type="match status" value="1"/>
</dbReference>
<evidence type="ECO:0000313" key="10">
    <source>
        <dbReference type="Proteomes" id="UP000233837"/>
    </source>
</evidence>
<dbReference type="AlphaFoldDB" id="A0A2I0WFC7"/>
<feature type="chain" id="PRO_5014125289" evidence="7">
    <location>
        <begin position="27"/>
        <end position="269"/>
    </location>
</feature>
<name>A0A2I0WFC7_9ASPA</name>
<evidence type="ECO:0000313" key="9">
    <source>
        <dbReference type="EMBL" id="PKU74366.1"/>
    </source>
</evidence>
<comment type="subcellular location">
    <subcellularLocation>
        <location evidence="1">Membrane</location>
        <topology evidence="1">Single-pass membrane protein</topology>
    </subcellularLocation>
</comment>
<keyword evidence="3 7" id="KW-0732">Signal</keyword>
<evidence type="ECO:0000256" key="3">
    <source>
        <dbReference type="ARBA" id="ARBA00022729"/>
    </source>
</evidence>
<keyword evidence="10" id="KW-1185">Reference proteome</keyword>
<organism evidence="9 10">
    <name type="scientific">Dendrobium catenatum</name>
    <dbReference type="NCBI Taxonomy" id="906689"/>
    <lineage>
        <taxon>Eukaryota</taxon>
        <taxon>Viridiplantae</taxon>
        <taxon>Streptophyta</taxon>
        <taxon>Embryophyta</taxon>
        <taxon>Tracheophyta</taxon>
        <taxon>Spermatophyta</taxon>
        <taxon>Magnoliopsida</taxon>
        <taxon>Liliopsida</taxon>
        <taxon>Asparagales</taxon>
        <taxon>Orchidaceae</taxon>
        <taxon>Epidendroideae</taxon>
        <taxon>Malaxideae</taxon>
        <taxon>Dendrobiinae</taxon>
        <taxon>Dendrobium</taxon>
    </lineage>
</organism>
<evidence type="ECO:0000256" key="6">
    <source>
        <dbReference type="ARBA" id="ARBA00023180"/>
    </source>
</evidence>
<proteinExistence type="predicted"/>
<dbReference type="PANTHER" id="PTHR46854:SF1">
    <property type="entry name" value="5'-ADENYLYLSULFATE REDUCTASE-LIKE 4-RELATED"/>
    <property type="match status" value="1"/>
</dbReference>
<dbReference type="InterPro" id="IPR044606">
    <property type="entry name" value="APRL4/6"/>
</dbReference>
<feature type="signal peptide" evidence="7">
    <location>
        <begin position="1"/>
        <end position="26"/>
    </location>
</feature>
<dbReference type="EMBL" id="KZ502674">
    <property type="protein sequence ID" value="PKU74366.1"/>
    <property type="molecule type" value="Genomic_DNA"/>
</dbReference>
<keyword evidence="5" id="KW-0472">Membrane</keyword>
<protein>
    <submittedName>
        <fullName evidence="9">5'-adenylylsulfate reductase-like 3</fullName>
    </submittedName>
</protein>
<reference evidence="9 10" key="1">
    <citation type="journal article" date="2016" name="Sci. Rep.">
        <title>The Dendrobium catenatum Lindl. genome sequence provides insights into polysaccharide synthase, floral development and adaptive evolution.</title>
        <authorList>
            <person name="Zhang G.Q."/>
            <person name="Xu Q."/>
            <person name="Bian C."/>
            <person name="Tsai W.C."/>
            <person name="Yeh C.M."/>
            <person name="Liu K.W."/>
            <person name="Yoshida K."/>
            <person name="Zhang L.S."/>
            <person name="Chang S.B."/>
            <person name="Chen F."/>
            <person name="Shi Y."/>
            <person name="Su Y.Y."/>
            <person name="Zhang Y.Q."/>
            <person name="Chen L.J."/>
            <person name="Yin Y."/>
            <person name="Lin M."/>
            <person name="Huang H."/>
            <person name="Deng H."/>
            <person name="Wang Z.W."/>
            <person name="Zhu S.L."/>
            <person name="Zhao X."/>
            <person name="Deng C."/>
            <person name="Niu S.C."/>
            <person name="Huang J."/>
            <person name="Wang M."/>
            <person name="Liu G.H."/>
            <person name="Yang H.J."/>
            <person name="Xiao X.J."/>
            <person name="Hsiao Y.Y."/>
            <person name="Wu W.L."/>
            <person name="Chen Y.Y."/>
            <person name="Mitsuda N."/>
            <person name="Ohme-Takagi M."/>
            <person name="Luo Y.B."/>
            <person name="Van de Peer Y."/>
            <person name="Liu Z.J."/>
        </authorList>
    </citation>
    <scope>NUCLEOTIDE SEQUENCE [LARGE SCALE GENOMIC DNA]</scope>
    <source>
        <tissue evidence="9">The whole plant</tissue>
    </source>
</reference>
<dbReference type="CDD" id="cd02999">
    <property type="entry name" value="PDI_a_ERp44_like"/>
    <property type="match status" value="1"/>
</dbReference>
<evidence type="ECO:0000259" key="8">
    <source>
        <dbReference type="PROSITE" id="PS51352"/>
    </source>
</evidence>
<dbReference type="SUPFAM" id="SSF52833">
    <property type="entry name" value="Thioredoxin-like"/>
    <property type="match status" value="1"/>
</dbReference>
<feature type="domain" description="Thioredoxin" evidence="8">
    <location>
        <begin position="47"/>
        <end position="168"/>
    </location>
</feature>
<keyword evidence="2" id="KW-0812">Transmembrane</keyword>
<dbReference type="Pfam" id="PF00085">
    <property type="entry name" value="Thioredoxin"/>
    <property type="match status" value="1"/>
</dbReference>
<dbReference type="PROSITE" id="PS51352">
    <property type="entry name" value="THIOREDOXIN_2"/>
    <property type="match status" value="1"/>
</dbReference>
<evidence type="ECO:0000256" key="4">
    <source>
        <dbReference type="ARBA" id="ARBA00022989"/>
    </source>
</evidence>
<reference evidence="9 10" key="2">
    <citation type="journal article" date="2017" name="Nature">
        <title>The Apostasia genome and the evolution of orchids.</title>
        <authorList>
            <person name="Zhang G.Q."/>
            <person name="Liu K.W."/>
            <person name="Li Z."/>
            <person name="Lohaus R."/>
            <person name="Hsiao Y.Y."/>
            <person name="Niu S.C."/>
            <person name="Wang J.Y."/>
            <person name="Lin Y.C."/>
            <person name="Xu Q."/>
            <person name="Chen L.J."/>
            <person name="Yoshida K."/>
            <person name="Fujiwara S."/>
            <person name="Wang Z.W."/>
            <person name="Zhang Y.Q."/>
            <person name="Mitsuda N."/>
            <person name="Wang M."/>
            <person name="Liu G.H."/>
            <person name="Pecoraro L."/>
            <person name="Huang H.X."/>
            <person name="Xiao X.J."/>
            <person name="Lin M."/>
            <person name="Wu X.Y."/>
            <person name="Wu W.L."/>
            <person name="Chen Y.Y."/>
            <person name="Chang S.B."/>
            <person name="Sakamoto S."/>
            <person name="Ohme-Takagi M."/>
            <person name="Yagi M."/>
            <person name="Zeng S.J."/>
            <person name="Shen C.Y."/>
            <person name="Yeh C.M."/>
            <person name="Luo Y.B."/>
            <person name="Tsai W.C."/>
            <person name="Van de Peer Y."/>
            <person name="Liu Z.J."/>
        </authorList>
    </citation>
    <scope>NUCLEOTIDE SEQUENCE [LARGE SCALE GENOMIC DNA]</scope>
    <source>
        <tissue evidence="9">The whole plant</tissue>
    </source>
</reference>
<evidence type="ECO:0000256" key="7">
    <source>
        <dbReference type="SAM" id="SignalP"/>
    </source>
</evidence>
<accession>A0A2I0WFC7</accession>
<dbReference type="InterPro" id="IPR013766">
    <property type="entry name" value="Thioredoxin_domain"/>
</dbReference>
<dbReference type="GO" id="GO:0016020">
    <property type="term" value="C:membrane"/>
    <property type="evidence" value="ECO:0007669"/>
    <property type="project" value="UniProtKB-SubCell"/>
</dbReference>
<keyword evidence="4" id="KW-1133">Transmembrane helix</keyword>
<dbReference type="PANTHER" id="PTHR46854">
    <property type="entry name" value="5'-ADENYLYLSULFATE REDUCTASE-LIKE 4-RELATED"/>
    <property type="match status" value="1"/>
</dbReference>
<evidence type="ECO:0000256" key="1">
    <source>
        <dbReference type="ARBA" id="ARBA00004167"/>
    </source>
</evidence>
<gene>
    <name evidence="9" type="primary">APRL3</name>
    <name evidence="9" type="ORF">MA16_Dca003569</name>
</gene>
<sequence length="269" mass="29849">MEQRICRAALALALVVCMLLISTAAATEESRRPSAGDLILGSSDLCFPMDSPVAGTVFQGVLEGDEISLQRAVSIVHRNREQYVAVLFYASWCPFSKLCLPNFNNMPSLFPTIPHFAFEESVIKPSVLSRYGVHGFPTLFLLNSSIRVRYQGPRSISYLTAFYSDVTGVKPAPVDPTILNKSVSFANLAEDIGGTKQENCPFSWARSPENLLQQDTYLALASSFVLLRLLYFFLPKLSAHAKRAWGWRIQLPSLISLCDFSQAFLQQAL</sequence>
<keyword evidence="6" id="KW-0325">Glycoprotein</keyword>
<dbReference type="InterPro" id="IPR036249">
    <property type="entry name" value="Thioredoxin-like_sf"/>
</dbReference>
<evidence type="ECO:0000256" key="5">
    <source>
        <dbReference type="ARBA" id="ARBA00023136"/>
    </source>
</evidence>
<dbReference type="OrthoDB" id="19690at2759"/>